<feature type="region of interest" description="Disordered" evidence="1">
    <location>
        <begin position="132"/>
        <end position="155"/>
    </location>
</feature>
<dbReference type="InterPro" id="IPR011460">
    <property type="entry name" value="Lcl_C"/>
</dbReference>
<dbReference type="AlphaFoldDB" id="A0A9D7SUR3"/>
<evidence type="ECO:0000313" key="4">
    <source>
        <dbReference type="Proteomes" id="UP000808337"/>
    </source>
</evidence>
<dbReference type="SUPFAM" id="SSF52200">
    <property type="entry name" value="Toll/Interleukin receptor TIR domain"/>
    <property type="match status" value="1"/>
</dbReference>
<evidence type="ECO:0000256" key="1">
    <source>
        <dbReference type="SAM" id="MobiDB-lite"/>
    </source>
</evidence>
<dbReference type="InterPro" id="IPR035897">
    <property type="entry name" value="Toll_tir_struct_dom_sf"/>
</dbReference>
<sequence length="631" mass="70865">MSTQKIFFSYSRFDSNFALKLAKDLREAGADIWIDQLDIPAGNHWDSAVEGALSSASCVLVILSPSSTASTNVMDEVSFALESGKKIIPVLLDDCLAPFRLRRLQRIDFTSDYGAGFNQLVQALNLASTTAPKNDGNVQGSSQNADTESSVTGATENTKWETNLWEEACRINTIESYKNYLNQSIKGEFKSEARLFLKQLELQQKEDEVEGLLWQKAKSENSKKIYQHYLEEYPQGNFETLAIAAIADIERAEKAELARVKELEQKQERERLAREKQEAEAKLKEQKEKEAKEKLERELKLKEEKEKEAKEKLEREQKIKEEKEKAAIIAAKEREEKEQAKQQEKEKAAKEKAERELLKQQEKEKAALLKQQEREKALKENPGAPPSGSGGNKKIFIGVGAVVLLLVVFGIFKLSSGNGDEKAWNEALAKNDSTSFATYQAKYPDSKYYALAKSKLEVITRASQEKRDSLNASLVVSSDPKVQTPPMEKTDTVKVTTPVKAKTKPEPAPKQKQKLVLGQKYHGGIIITINSAGDHGLIASVLEEGALNWETANKVCAAYTTGAFNDWRLPNKVELSMMYLSRQYLGSYIKGPYWSSTEENRNNAWTQNFTNGYQTKSNKSSKNAVRAVQSF</sequence>
<protein>
    <submittedName>
        <fullName evidence="3">TIR domain-containing protein</fullName>
    </submittedName>
</protein>
<dbReference type="Pfam" id="PF07603">
    <property type="entry name" value="Lcl_C"/>
    <property type="match status" value="1"/>
</dbReference>
<dbReference type="InterPro" id="IPR000157">
    <property type="entry name" value="TIR_dom"/>
</dbReference>
<feature type="region of interest" description="Disordered" evidence="1">
    <location>
        <begin position="478"/>
        <end position="512"/>
    </location>
</feature>
<gene>
    <name evidence="3" type="ORF">IPP15_08480</name>
</gene>
<dbReference type="Pfam" id="PF13676">
    <property type="entry name" value="TIR_2"/>
    <property type="match status" value="1"/>
</dbReference>
<organism evidence="3 4">
    <name type="scientific">Candidatus Opimibacter skivensis</name>
    <dbReference type="NCBI Taxonomy" id="2982028"/>
    <lineage>
        <taxon>Bacteria</taxon>
        <taxon>Pseudomonadati</taxon>
        <taxon>Bacteroidota</taxon>
        <taxon>Saprospiria</taxon>
        <taxon>Saprospirales</taxon>
        <taxon>Saprospiraceae</taxon>
        <taxon>Candidatus Opimibacter</taxon>
    </lineage>
</organism>
<dbReference type="Proteomes" id="UP000808337">
    <property type="component" value="Unassembled WGS sequence"/>
</dbReference>
<name>A0A9D7SUR3_9BACT</name>
<comment type="caution">
    <text evidence="3">The sequence shown here is derived from an EMBL/GenBank/DDBJ whole genome shotgun (WGS) entry which is preliminary data.</text>
</comment>
<reference evidence="3 4" key="1">
    <citation type="submission" date="2020-10" db="EMBL/GenBank/DDBJ databases">
        <title>Connecting structure to function with the recovery of over 1000 high-quality activated sludge metagenome-assembled genomes encoding full-length rRNA genes using long-read sequencing.</title>
        <authorList>
            <person name="Singleton C.M."/>
            <person name="Petriglieri F."/>
            <person name="Kristensen J.M."/>
            <person name="Kirkegaard R.H."/>
            <person name="Michaelsen T.Y."/>
            <person name="Andersen M.H."/>
            <person name="Karst S.M."/>
            <person name="Dueholm M.S."/>
            <person name="Nielsen P.H."/>
            <person name="Albertsen M."/>
        </authorList>
    </citation>
    <scope>NUCLEOTIDE SEQUENCE [LARGE SCALE GENOMIC DNA]</scope>
    <source>
        <strain evidence="3">Ribe_18-Q3-R11-54_MAXAC.273</strain>
    </source>
</reference>
<dbReference type="Gene3D" id="3.40.50.10140">
    <property type="entry name" value="Toll/interleukin-1 receptor homology (TIR) domain"/>
    <property type="match status" value="1"/>
</dbReference>
<accession>A0A9D7SUR3</accession>
<proteinExistence type="predicted"/>
<evidence type="ECO:0000313" key="3">
    <source>
        <dbReference type="EMBL" id="MBK9982446.1"/>
    </source>
</evidence>
<dbReference type="GO" id="GO:0007165">
    <property type="term" value="P:signal transduction"/>
    <property type="evidence" value="ECO:0007669"/>
    <property type="project" value="InterPro"/>
</dbReference>
<feature type="domain" description="TIR" evidence="2">
    <location>
        <begin position="2"/>
        <end position="128"/>
    </location>
</feature>
<dbReference type="EMBL" id="JADKGY010000006">
    <property type="protein sequence ID" value="MBK9982446.1"/>
    <property type="molecule type" value="Genomic_DNA"/>
</dbReference>
<dbReference type="SMART" id="SM00255">
    <property type="entry name" value="TIR"/>
    <property type="match status" value="1"/>
</dbReference>
<dbReference type="PROSITE" id="PS50104">
    <property type="entry name" value="TIR"/>
    <property type="match status" value="1"/>
</dbReference>
<feature type="region of interest" description="Disordered" evidence="1">
    <location>
        <begin position="334"/>
        <end position="356"/>
    </location>
</feature>
<evidence type="ECO:0000259" key="2">
    <source>
        <dbReference type="PROSITE" id="PS50104"/>
    </source>
</evidence>